<dbReference type="InterPro" id="IPR057601">
    <property type="entry name" value="Oar-like_b-barrel"/>
</dbReference>
<keyword evidence="4" id="KW-1185">Reference proteome</keyword>
<name>A0A239K1V9_9BACT</name>
<dbReference type="Proteomes" id="UP000198356">
    <property type="component" value="Unassembled WGS sequence"/>
</dbReference>
<reference evidence="3 4" key="1">
    <citation type="submission" date="2017-06" db="EMBL/GenBank/DDBJ databases">
        <authorList>
            <person name="Kim H.J."/>
            <person name="Triplett B.A."/>
        </authorList>
    </citation>
    <scope>NUCLEOTIDE SEQUENCE [LARGE SCALE GENOMIC DNA]</scope>
    <source>
        <strain evidence="3 4">DSM 18704</strain>
    </source>
</reference>
<proteinExistence type="predicted"/>
<feature type="domain" description="TonB-dependent transporter Oar-like beta-barrel" evidence="2">
    <location>
        <begin position="21"/>
        <end position="871"/>
    </location>
</feature>
<gene>
    <name evidence="3" type="ORF">SAMN05421770_104270</name>
</gene>
<dbReference type="AlphaFoldDB" id="A0A239K1V9"/>
<sequence length="878" mass="94470">MTTSYSAEYGRSSSGVVSVNLKSGSNTIHGSGFEFIRNDAVDALPDLSATKLPFKYNDFGGTIGGPIKKDRAFFFGDAEFFRLRSATTAYTLVPTDAQKSGLFSSAIYDPTAGYTVSGSTVTRTTAFSGNQIPTGRIDPIAKSLLQYYPEPLGVYAGGNNYFYNKNGSTNNYRWDLRADAVLTAKQSIFGRYSSEQNQGAISASLPPLNGQYYAGSGAQTVNAQAFVVGYNTQFSPNVLGSVRAGWNSIKWVQNFPNQSLTGVGIPGVAATAPGFTEITMTSFATIGTSNVPNSDNSENREVAAAIIWTKGAHTLQFGWQEYWLQTNFNSSQLTSGIFDFNGQYTSKSPTATPGNDQRFADFLLGLTDKKQLSSPSILNFRSPYSHFYVQDDWKVSHSLTLNLGIRYELSPPAVSKFNSIANFDEDSNPANPQLVYAGQYGNSRAQRALQNVSYTNVAPRVGFAFSRPNSKTVLRGGYGIFYSNAITIGGMQSMENNPPVNQLRLATSPSSYVPTQFQYLQNGFAANALSLSNANGATGVSLVSFDRHAVIPTDQSWNLNVQRALPYGIVAEVGYYGNKFDHNWWQVDGNPAPATATALLPAAGINANRLYKTTTIPGVAGNPTIGLGTVSRVWKEGWSQYNALQAKAEKRYAKGVTFIASYAYAKTIGIGDVADFQDPTNIAVERAVMNTDMRHHFVGSAVYPLPFGRGQLVGSGWNRWLDGAFGGWSISPIVTASSGQPLNLTESKNPSNSGGTADRPNLVGDPKAAVNASGVATRTPGQWFNTSAFAVQASGTYGNAPRNAITGPGILNLDAGIHKTLVFHERFQAQLRLESFNVTNSPHYGSPALNVQSPTTLGTITTITGNPRQNQLGIKLLF</sequence>
<evidence type="ECO:0000313" key="4">
    <source>
        <dbReference type="Proteomes" id="UP000198356"/>
    </source>
</evidence>
<evidence type="ECO:0000313" key="3">
    <source>
        <dbReference type="EMBL" id="SNT12346.1"/>
    </source>
</evidence>
<accession>A0A239K1V9</accession>
<dbReference type="SUPFAM" id="SSF56935">
    <property type="entry name" value="Porins"/>
    <property type="match status" value="1"/>
</dbReference>
<organism evidence="3 4">
    <name type="scientific">Granulicella rosea</name>
    <dbReference type="NCBI Taxonomy" id="474952"/>
    <lineage>
        <taxon>Bacteria</taxon>
        <taxon>Pseudomonadati</taxon>
        <taxon>Acidobacteriota</taxon>
        <taxon>Terriglobia</taxon>
        <taxon>Terriglobales</taxon>
        <taxon>Acidobacteriaceae</taxon>
        <taxon>Granulicella</taxon>
    </lineage>
</organism>
<dbReference type="OrthoDB" id="97893at2"/>
<dbReference type="EMBL" id="FZOU01000004">
    <property type="protein sequence ID" value="SNT12346.1"/>
    <property type="molecule type" value="Genomic_DNA"/>
</dbReference>
<dbReference type="RefSeq" id="WP_089408919.1">
    <property type="nucleotide sequence ID" value="NZ_FZOU01000004.1"/>
</dbReference>
<evidence type="ECO:0000259" key="2">
    <source>
        <dbReference type="Pfam" id="PF25183"/>
    </source>
</evidence>
<evidence type="ECO:0000256" key="1">
    <source>
        <dbReference type="SAM" id="MobiDB-lite"/>
    </source>
</evidence>
<dbReference type="Pfam" id="PF25183">
    <property type="entry name" value="OMP_b-brl_4"/>
    <property type="match status" value="1"/>
</dbReference>
<feature type="region of interest" description="Disordered" evidence="1">
    <location>
        <begin position="739"/>
        <end position="766"/>
    </location>
</feature>
<feature type="compositionally biased region" description="Polar residues" evidence="1">
    <location>
        <begin position="739"/>
        <end position="755"/>
    </location>
</feature>
<protein>
    <recommendedName>
        <fullName evidence="2">TonB-dependent transporter Oar-like beta-barrel domain-containing protein</fullName>
    </recommendedName>
</protein>